<dbReference type="CDD" id="cd00038">
    <property type="entry name" value="CAP_ED"/>
    <property type="match status" value="1"/>
</dbReference>
<dbReference type="InterPro" id="IPR000595">
    <property type="entry name" value="cNMP-bd_dom"/>
</dbReference>
<proteinExistence type="predicted"/>
<keyword evidence="1" id="KW-0418">Kinase</keyword>
<dbReference type="STRING" id="1038014.SAMN04487910_3862"/>
<keyword evidence="1" id="KW-0808">Transferase</keyword>
<dbReference type="AlphaFoldDB" id="A0A1H7UTR9"/>
<organism evidence="1 2">
    <name type="scientific">Aquimarina amphilecti</name>
    <dbReference type="NCBI Taxonomy" id="1038014"/>
    <lineage>
        <taxon>Bacteria</taxon>
        <taxon>Pseudomonadati</taxon>
        <taxon>Bacteroidota</taxon>
        <taxon>Flavobacteriia</taxon>
        <taxon>Flavobacteriales</taxon>
        <taxon>Flavobacteriaceae</taxon>
        <taxon>Aquimarina</taxon>
    </lineage>
</organism>
<dbReference type="SUPFAM" id="SSF51206">
    <property type="entry name" value="cAMP-binding domain-like"/>
    <property type="match status" value="1"/>
</dbReference>
<keyword evidence="2" id="KW-1185">Reference proteome</keyword>
<evidence type="ECO:0000313" key="2">
    <source>
        <dbReference type="Proteomes" id="UP000198521"/>
    </source>
</evidence>
<dbReference type="Gene3D" id="2.60.120.10">
    <property type="entry name" value="Jelly Rolls"/>
    <property type="match status" value="1"/>
</dbReference>
<gene>
    <name evidence="1" type="ORF">SAMN04487910_3862</name>
</gene>
<evidence type="ECO:0000313" key="1">
    <source>
        <dbReference type="EMBL" id="SEM00038.1"/>
    </source>
</evidence>
<dbReference type="GO" id="GO:0016301">
    <property type="term" value="F:kinase activity"/>
    <property type="evidence" value="ECO:0007669"/>
    <property type="project" value="UniProtKB-KW"/>
</dbReference>
<dbReference type="InterPro" id="IPR018490">
    <property type="entry name" value="cNMP-bd_dom_sf"/>
</dbReference>
<name>A0A1H7UTR9_AQUAM</name>
<sequence length="191" mass="22983">MITSLKNHIQRFVNPSEKEMNHFINMVELENIKNKQFILKEGHYCNYNHFIINGCFRSFFINKKGVEKTVNFGIEDWWLTDFDSFINKTQTKLNIQATEDAIILKISKFNFDTILQNSLEINKYFRIILERVRIADQRRIQYMFNLSGEELYTTFYKYNPEFVQRIPQYMLASYLGFTPEFLSKIRAKKHS</sequence>
<protein>
    <submittedName>
        <fullName evidence="1">cAMP-binding domain of CRP or a regulatory subunit of cAMP-dependent protein kinases</fullName>
    </submittedName>
</protein>
<dbReference type="OrthoDB" id="1092431at2"/>
<dbReference type="InterPro" id="IPR014710">
    <property type="entry name" value="RmlC-like_jellyroll"/>
</dbReference>
<dbReference type="EMBL" id="FOAB01000007">
    <property type="protein sequence ID" value="SEM00038.1"/>
    <property type="molecule type" value="Genomic_DNA"/>
</dbReference>
<reference evidence="1 2" key="1">
    <citation type="submission" date="2016-10" db="EMBL/GenBank/DDBJ databases">
        <authorList>
            <person name="de Groot N.N."/>
        </authorList>
    </citation>
    <scope>NUCLEOTIDE SEQUENCE [LARGE SCALE GENOMIC DNA]</scope>
    <source>
        <strain evidence="1 2">DSM 25232</strain>
    </source>
</reference>
<dbReference type="Proteomes" id="UP000198521">
    <property type="component" value="Unassembled WGS sequence"/>
</dbReference>
<accession>A0A1H7UTR9</accession>